<organism evidence="1 2">
    <name type="scientific">Rhodococcus triatomae</name>
    <dbReference type="NCBI Taxonomy" id="300028"/>
    <lineage>
        <taxon>Bacteria</taxon>
        <taxon>Bacillati</taxon>
        <taxon>Actinomycetota</taxon>
        <taxon>Actinomycetes</taxon>
        <taxon>Mycobacteriales</taxon>
        <taxon>Nocardiaceae</taxon>
        <taxon>Rhodococcus</taxon>
    </lineage>
</organism>
<evidence type="ECO:0000313" key="2">
    <source>
        <dbReference type="Proteomes" id="UP000183263"/>
    </source>
</evidence>
<reference evidence="1 2" key="1">
    <citation type="submission" date="2016-10" db="EMBL/GenBank/DDBJ databases">
        <authorList>
            <person name="de Groot N.N."/>
        </authorList>
    </citation>
    <scope>NUCLEOTIDE SEQUENCE [LARGE SCALE GENOMIC DNA]</scope>
    <source>
        <strain evidence="1 2">DSM 44892</strain>
    </source>
</reference>
<dbReference type="AlphaFoldDB" id="A0A1G8CQA2"/>
<keyword evidence="2" id="KW-1185">Reference proteome</keyword>
<name>A0A1G8CQA2_9NOCA</name>
<protein>
    <recommendedName>
        <fullName evidence="3">Antitoxin VbhA domain-containing protein</fullName>
    </recommendedName>
</protein>
<dbReference type="Proteomes" id="UP000183263">
    <property type="component" value="Unassembled WGS sequence"/>
</dbReference>
<sequence length="71" mass="7583">MTTESPRGPRRTFTDTALDVELAGIRTSLELGGLEWTPEAEEIARTVLAGGDGKPLLNAFLAKLKAENGID</sequence>
<proteinExistence type="predicted"/>
<evidence type="ECO:0008006" key="3">
    <source>
        <dbReference type="Google" id="ProtNLM"/>
    </source>
</evidence>
<evidence type="ECO:0000313" key="1">
    <source>
        <dbReference type="EMBL" id="SDH47592.1"/>
    </source>
</evidence>
<dbReference type="EMBL" id="FNDN01000002">
    <property type="protein sequence ID" value="SDH47592.1"/>
    <property type="molecule type" value="Genomic_DNA"/>
</dbReference>
<gene>
    <name evidence="1" type="ORF">SAMN05444695_10289</name>
</gene>
<accession>A0A1G8CQA2</accession>
<dbReference type="RefSeq" id="WP_072737799.1">
    <property type="nucleotide sequence ID" value="NZ_CP048813.1"/>
</dbReference>